<feature type="transmembrane region" description="Helical" evidence="1">
    <location>
        <begin position="50"/>
        <end position="75"/>
    </location>
</feature>
<gene>
    <name evidence="2" type="ORF">UFOPK3662_00824</name>
</gene>
<protein>
    <submittedName>
        <fullName evidence="2">Unannotated protein</fullName>
    </submittedName>
</protein>
<name>A0A6J7I1B2_9ZZZZ</name>
<keyword evidence="1" id="KW-1133">Transmembrane helix</keyword>
<evidence type="ECO:0000313" key="2">
    <source>
        <dbReference type="EMBL" id="CAB4924447.1"/>
    </source>
</evidence>
<dbReference type="EMBL" id="CAFBMW010000005">
    <property type="protein sequence ID" value="CAB4924447.1"/>
    <property type="molecule type" value="Genomic_DNA"/>
</dbReference>
<proteinExistence type="predicted"/>
<organism evidence="2">
    <name type="scientific">freshwater metagenome</name>
    <dbReference type="NCBI Taxonomy" id="449393"/>
    <lineage>
        <taxon>unclassified sequences</taxon>
        <taxon>metagenomes</taxon>
        <taxon>ecological metagenomes</taxon>
    </lineage>
</organism>
<reference evidence="2" key="1">
    <citation type="submission" date="2020-05" db="EMBL/GenBank/DDBJ databases">
        <authorList>
            <person name="Chiriac C."/>
            <person name="Salcher M."/>
            <person name="Ghai R."/>
            <person name="Kavagutti S V."/>
        </authorList>
    </citation>
    <scope>NUCLEOTIDE SEQUENCE</scope>
</reference>
<dbReference type="Pfam" id="PF07332">
    <property type="entry name" value="Phage_holin_3_6"/>
    <property type="match status" value="1"/>
</dbReference>
<accession>A0A6J7I1B2</accession>
<sequence length="135" mass="13615">MTQQHGAPESQTLGALVHQLSQQIPDLVRSEIRLAQAEVAQKGKRAGVGIGMFSVAGLLAFLGLGTLVATAVLGLANVVDAWLAALIVALVLLAGAAVAGLAGKNKVSEATPAAPEKAIQGIKDDIATVKGDHHG</sequence>
<dbReference type="AlphaFoldDB" id="A0A6J7I1B2"/>
<evidence type="ECO:0000256" key="1">
    <source>
        <dbReference type="SAM" id="Phobius"/>
    </source>
</evidence>
<dbReference type="InterPro" id="IPR009937">
    <property type="entry name" value="Phage_holin_3_6"/>
</dbReference>
<keyword evidence="1" id="KW-0812">Transmembrane</keyword>
<feature type="transmembrane region" description="Helical" evidence="1">
    <location>
        <begin position="81"/>
        <end position="102"/>
    </location>
</feature>
<keyword evidence="1" id="KW-0472">Membrane</keyword>